<sequence length="60" mass="6365">MNVFEWVLTGIVAYGLFVVVFARWLRIVGVRQAGAAAAFRPVPVTAPSVRPASGSIHIAA</sequence>
<evidence type="ECO:0000313" key="2">
    <source>
        <dbReference type="EMBL" id="CAB4697240.1"/>
    </source>
</evidence>
<keyword evidence="1" id="KW-0472">Membrane</keyword>
<keyword evidence="1" id="KW-0812">Transmembrane</keyword>
<dbReference type="AlphaFoldDB" id="A0A6J6PCN8"/>
<protein>
    <submittedName>
        <fullName evidence="2">Unannotated protein</fullName>
    </submittedName>
</protein>
<gene>
    <name evidence="2" type="ORF">UFOPK2399_01110</name>
</gene>
<organism evidence="2">
    <name type="scientific">freshwater metagenome</name>
    <dbReference type="NCBI Taxonomy" id="449393"/>
    <lineage>
        <taxon>unclassified sequences</taxon>
        <taxon>metagenomes</taxon>
        <taxon>ecological metagenomes</taxon>
    </lineage>
</organism>
<accession>A0A6J6PCN8</accession>
<keyword evidence="1" id="KW-1133">Transmembrane helix</keyword>
<name>A0A6J6PCN8_9ZZZZ</name>
<proteinExistence type="predicted"/>
<dbReference type="EMBL" id="CAEZXP010000002">
    <property type="protein sequence ID" value="CAB4697240.1"/>
    <property type="molecule type" value="Genomic_DNA"/>
</dbReference>
<feature type="transmembrane region" description="Helical" evidence="1">
    <location>
        <begin position="6"/>
        <end position="25"/>
    </location>
</feature>
<evidence type="ECO:0000256" key="1">
    <source>
        <dbReference type="SAM" id="Phobius"/>
    </source>
</evidence>
<reference evidence="2" key="1">
    <citation type="submission" date="2020-05" db="EMBL/GenBank/DDBJ databases">
        <authorList>
            <person name="Chiriac C."/>
            <person name="Salcher M."/>
            <person name="Ghai R."/>
            <person name="Kavagutti S V."/>
        </authorList>
    </citation>
    <scope>NUCLEOTIDE SEQUENCE</scope>
</reference>